<dbReference type="Gene3D" id="3.90.1560.10">
    <property type="entry name" value="ComB-like"/>
    <property type="match status" value="1"/>
</dbReference>
<keyword evidence="5" id="KW-0460">Magnesium</keyword>
<protein>
    <recommendedName>
        <fullName evidence="3">2-phosphosulfolactate phosphatase</fullName>
        <ecNumber evidence="3">3.1.3.71</ecNumber>
    </recommendedName>
</protein>
<keyword evidence="4" id="KW-0378">Hydrolase</keyword>
<dbReference type="AlphaFoldDB" id="A0A520KRC8"/>
<name>A0A520KRC8_METT2</name>
<dbReference type="SUPFAM" id="SSF142823">
    <property type="entry name" value="ComB-like"/>
    <property type="match status" value="1"/>
</dbReference>
<reference evidence="7 8" key="1">
    <citation type="journal article" date="2019" name="Nat. Microbiol.">
        <title>Wide diversity of methane and short-chain alkane metabolisms in uncultured archaea.</title>
        <authorList>
            <person name="Borrel G."/>
            <person name="Adam P.S."/>
            <person name="McKay L.J."/>
            <person name="Chen L.X."/>
            <person name="Sierra-Garcia I.N."/>
            <person name="Sieber C.M."/>
            <person name="Letourneur Q."/>
            <person name="Ghozlane A."/>
            <person name="Andersen G.L."/>
            <person name="Li W.J."/>
            <person name="Hallam S.J."/>
            <person name="Muyzer G."/>
            <person name="de Oliveira V.M."/>
            <person name="Inskeep W.P."/>
            <person name="Banfield J.F."/>
            <person name="Gribaldo S."/>
        </authorList>
    </citation>
    <scope>NUCLEOTIDE SEQUENCE [LARGE SCALE GENOMIC DNA]</scope>
    <source>
        <strain evidence="7">NM1a</strain>
    </source>
</reference>
<dbReference type="InterPro" id="IPR005238">
    <property type="entry name" value="ComB-like"/>
</dbReference>
<comment type="similarity">
    <text evidence="2">Belongs to the ComB family.</text>
</comment>
<organism evidence="7 8">
    <name type="scientific">Methanoliparum thermophilum</name>
    <dbReference type="NCBI Taxonomy" id="2491083"/>
    <lineage>
        <taxon>Archaea</taxon>
        <taxon>Methanobacteriati</taxon>
        <taxon>Methanobacteriota</taxon>
        <taxon>Candidatus Methanoliparia</taxon>
        <taxon>Candidatus Methanoliparales</taxon>
        <taxon>Candidatus Methanoliparaceae</taxon>
        <taxon>Candidatus Methanoliparum</taxon>
    </lineage>
</organism>
<proteinExistence type="inferred from homology"/>
<dbReference type="EC" id="3.1.3.71" evidence="3"/>
<dbReference type="InterPro" id="IPR036702">
    <property type="entry name" value="ComB-like_sf"/>
</dbReference>
<gene>
    <name evidence="7" type="ORF">EF806_05810</name>
</gene>
<evidence type="ECO:0000313" key="8">
    <source>
        <dbReference type="Proteomes" id="UP000317158"/>
    </source>
</evidence>
<accession>A0A520KRC8</accession>
<dbReference type="GO" id="GO:0050532">
    <property type="term" value="F:2-phosphosulfolactate phosphatase activity"/>
    <property type="evidence" value="ECO:0007669"/>
    <property type="project" value="UniProtKB-EC"/>
</dbReference>
<evidence type="ECO:0000256" key="6">
    <source>
        <dbReference type="ARBA" id="ARBA00033711"/>
    </source>
</evidence>
<evidence type="ECO:0000256" key="3">
    <source>
        <dbReference type="ARBA" id="ARBA00012953"/>
    </source>
</evidence>
<evidence type="ECO:0000313" key="7">
    <source>
        <dbReference type="EMBL" id="RZN64131.1"/>
    </source>
</evidence>
<evidence type="ECO:0000256" key="1">
    <source>
        <dbReference type="ARBA" id="ARBA00001946"/>
    </source>
</evidence>
<sequence length="245" mass="27393">MIFLGWKLCDGGLGVIHSADYDDNLSITIGYPKKNRLNVIVDVLRASSTIITALANEIDEIIFLDNEKDLLKLKNEGFLLVGEYKGLKLPKFDINNSPVELLDAISKGNYTKIALKTTNTTKKLANTGGIFIFSSTLNMFATVDLLSSLYKDVKINLMAVGGRNGFTEDLSLVFSIYAFLNDDISINYEFLKDCLSNSKNARYLSSIGYLKDIEFISNINMYDIVPIMVNGVIKRYEDTDKDFIS</sequence>
<dbReference type="GO" id="GO:0000287">
    <property type="term" value="F:magnesium ion binding"/>
    <property type="evidence" value="ECO:0007669"/>
    <property type="project" value="InterPro"/>
</dbReference>
<dbReference type="GO" id="GO:0050545">
    <property type="term" value="F:sulfopyruvate decarboxylase activity"/>
    <property type="evidence" value="ECO:0007669"/>
    <property type="project" value="TreeGrafter"/>
</dbReference>
<comment type="caution">
    <text evidence="7">The sequence shown here is derived from an EMBL/GenBank/DDBJ whole genome shotgun (WGS) entry which is preliminary data.</text>
</comment>
<dbReference type="PANTHER" id="PTHR37311">
    <property type="entry name" value="2-PHOSPHOSULFOLACTATE PHOSPHATASE-RELATED"/>
    <property type="match status" value="1"/>
</dbReference>
<evidence type="ECO:0000256" key="2">
    <source>
        <dbReference type="ARBA" id="ARBA00009997"/>
    </source>
</evidence>
<dbReference type="Proteomes" id="UP000317158">
    <property type="component" value="Unassembled WGS sequence"/>
</dbReference>
<dbReference type="Pfam" id="PF04029">
    <property type="entry name" value="2-ph_phosp"/>
    <property type="match status" value="1"/>
</dbReference>
<dbReference type="PANTHER" id="PTHR37311:SF1">
    <property type="entry name" value="2-PHOSPHOSULFOLACTATE PHOSPHATASE-RELATED"/>
    <property type="match status" value="1"/>
</dbReference>
<evidence type="ECO:0000256" key="5">
    <source>
        <dbReference type="ARBA" id="ARBA00022842"/>
    </source>
</evidence>
<evidence type="ECO:0000256" key="4">
    <source>
        <dbReference type="ARBA" id="ARBA00022801"/>
    </source>
</evidence>
<comment type="catalytic activity">
    <reaction evidence="6">
        <text>(2R)-O-phospho-3-sulfolactate + H2O = (2R)-3-sulfolactate + phosphate</text>
        <dbReference type="Rhea" id="RHEA:23416"/>
        <dbReference type="ChEBI" id="CHEBI:15377"/>
        <dbReference type="ChEBI" id="CHEBI:15597"/>
        <dbReference type="ChEBI" id="CHEBI:43474"/>
        <dbReference type="ChEBI" id="CHEBI:58738"/>
        <dbReference type="EC" id="3.1.3.71"/>
    </reaction>
</comment>
<comment type="cofactor">
    <cofactor evidence="1">
        <name>Mg(2+)</name>
        <dbReference type="ChEBI" id="CHEBI:18420"/>
    </cofactor>
</comment>
<dbReference type="EMBL" id="RXIF01000010">
    <property type="protein sequence ID" value="RZN64131.1"/>
    <property type="molecule type" value="Genomic_DNA"/>
</dbReference>